<reference evidence="1 2" key="1">
    <citation type="submission" date="2020-09" db="EMBL/GenBank/DDBJ databases">
        <title>De no assembly of potato wild relative species, Solanum commersonii.</title>
        <authorList>
            <person name="Cho K."/>
        </authorList>
    </citation>
    <scope>NUCLEOTIDE SEQUENCE [LARGE SCALE GENOMIC DNA]</scope>
    <source>
        <strain evidence="1">LZ3.2</strain>
        <tissue evidence="1">Leaf</tissue>
    </source>
</reference>
<comment type="caution">
    <text evidence="1">The sequence shown here is derived from an EMBL/GenBank/DDBJ whole genome shotgun (WGS) entry which is preliminary data.</text>
</comment>
<proteinExistence type="predicted"/>
<evidence type="ECO:0000313" key="2">
    <source>
        <dbReference type="Proteomes" id="UP000824120"/>
    </source>
</evidence>
<dbReference type="EMBL" id="JACXVP010000006">
    <property type="protein sequence ID" value="KAG5600947.1"/>
    <property type="molecule type" value="Genomic_DNA"/>
</dbReference>
<sequence>MLSNLCDCKALGRGHIDIGFDSDTKERTTSSGTKMQPLLSDPPFGAITCKAGNRICSSLTAENPLTGTRFCDLFAVSPFSRELHLYTLPFEVYITRMTNLIIISLMKGVSIQDAFKKEISRIAP</sequence>
<gene>
    <name evidence="1" type="ORF">H5410_032317</name>
</gene>
<dbReference type="AlphaFoldDB" id="A0A9J5YJM8"/>
<name>A0A9J5YJM8_SOLCO</name>
<accession>A0A9J5YJM8</accession>
<protein>
    <submittedName>
        <fullName evidence="1">Uncharacterized protein</fullName>
    </submittedName>
</protein>
<organism evidence="1 2">
    <name type="scientific">Solanum commersonii</name>
    <name type="common">Commerson's wild potato</name>
    <name type="synonym">Commerson's nightshade</name>
    <dbReference type="NCBI Taxonomy" id="4109"/>
    <lineage>
        <taxon>Eukaryota</taxon>
        <taxon>Viridiplantae</taxon>
        <taxon>Streptophyta</taxon>
        <taxon>Embryophyta</taxon>
        <taxon>Tracheophyta</taxon>
        <taxon>Spermatophyta</taxon>
        <taxon>Magnoliopsida</taxon>
        <taxon>eudicotyledons</taxon>
        <taxon>Gunneridae</taxon>
        <taxon>Pentapetalae</taxon>
        <taxon>asterids</taxon>
        <taxon>lamiids</taxon>
        <taxon>Solanales</taxon>
        <taxon>Solanaceae</taxon>
        <taxon>Solanoideae</taxon>
        <taxon>Solaneae</taxon>
        <taxon>Solanum</taxon>
    </lineage>
</organism>
<keyword evidence="2" id="KW-1185">Reference proteome</keyword>
<dbReference type="Proteomes" id="UP000824120">
    <property type="component" value="Chromosome 6"/>
</dbReference>
<evidence type="ECO:0000313" key="1">
    <source>
        <dbReference type="EMBL" id="KAG5600947.1"/>
    </source>
</evidence>